<sequence>MLLRRHLATVMVGGGGGVALVHRRCAACRCCCRCLPRRLRTSVVVGFGIAGESRLGRWPSASADGERRGCCCCYGSGDAAAGVRRLFAVAFARRRRPATGRPVSQPDPGCWLLLVAGGHLLSAVVGGGRLLLFGSGAPQRSGSRWNRVGPWAPAIASLFPVVRTIPGLTYTIFPIRFFSKPTAIETPKNPTDHTATTSTPSRSCLSPPNSPLAPSNSHQAQLHPAQAIPSSQAQTVPTEPDHTVNPFSSENDSSPNITVPPPPIINSNPIPTDTSTSTHSMTTRSKAGIFKPKHMANLASLTTLLSTLP</sequence>
<comment type="caution">
    <text evidence="2">The sequence shown here is derived from an EMBL/GenBank/DDBJ whole genome shotgun (WGS) entry which is preliminary data.</text>
</comment>
<feature type="compositionally biased region" description="Polar residues" evidence="1">
    <location>
        <begin position="228"/>
        <end position="237"/>
    </location>
</feature>
<evidence type="ECO:0000256" key="1">
    <source>
        <dbReference type="SAM" id="MobiDB-lite"/>
    </source>
</evidence>
<organism evidence="2 3">
    <name type="scientific">Centaurea solstitialis</name>
    <name type="common">yellow star-thistle</name>
    <dbReference type="NCBI Taxonomy" id="347529"/>
    <lineage>
        <taxon>Eukaryota</taxon>
        <taxon>Viridiplantae</taxon>
        <taxon>Streptophyta</taxon>
        <taxon>Embryophyta</taxon>
        <taxon>Tracheophyta</taxon>
        <taxon>Spermatophyta</taxon>
        <taxon>Magnoliopsida</taxon>
        <taxon>eudicotyledons</taxon>
        <taxon>Gunneridae</taxon>
        <taxon>Pentapetalae</taxon>
        <taxon>asterids</taxon>
        <taxon>campanulids</taxon>
        <taxon>Asterales</taxon>
        <taxon>Asteraceae</taxon>
        <taxon>Carduoideae</taxon>
        <taxon>Cardueae</taxon>
        <taxon>Centaureinae</taxon>
        <taxon>Centaurea</taxon>
    </lineage>
</organism>
<protein>
    <submittedName>
        <fullName evidence="2">Uncharacterized protein</fullName>
    </submittedName>
</protein>
<evidence type="ECO:0000313" key="2">
    <source>
        <dbReference type="EMBL" id="KAJ9546919.1"/>
    </source>
</evidence>
<proteinExistence type="predicted"/>
<feature type="region of interest" description="Disordered" evidence="1">
    <location>
        <begin position="183"/>
        <end position="283"/>
    </location>
</feature>
<gene>
    <name evidence="2" type="ORF">OSB04_019462</name>
</gene>
<dbReference type="EMBL" id="JARYMX010000005">
    <property type="protein sequence ID" value="KAJ9546919.1"/>
    <property type="molecule type" value="Genomic_DNA"/>
</dbReference>
<reference evidence="2" key="1">
    <citation type="submission" date="2023-03" db="EMBL/GenBank/DDBJ databases">
        <title>Chromosome-scale reference genome and RAD-based genetic map of yellow starthistle (Centaurea solstitialis) reveal putative structural variation and QTLs associated with invader traits.</title>
        <authorList>
            <person name="Reatini B."/>
            <person name="Cang F.A."/>
            <person name="Jiang Q."/>
            <person name="Mckibben M.T.W."/>
            <person name="Barker M.S."/>
            <person name="Rieseberg L.H."/>
            <person name="Dlugosch K.M."/>
        </authorList>
    </citation>
    <scope>NUCLEOTIDE SEQUENCE</scope>
    <source>
        <strain evidence="2">CAN-66</strain>
        <tissue evidence="2">Leaf</tissue>
    </source>
</reference>
<name>A0AA38WEA8_9ASTR</name>
<dbReference type="AlphaFoldDB" id="A0AA38WEA8"/>
<dbReference type="Proteomes" id="UP001172457">
    <property type="component" value="Chromosome 5"/>
</dbReference>
<accession>A0AA38WEA8</accession>
<feature type="compositionally biased region" description="Polar residues" evidence="1">
    <location>
        <begin position="188"/>
        <end position="204"/>
    </location>
</feature>
<evidence type="ECO:0000313" key="3">
    <source>
        <dbReference type="Proteomes" id="UP001172457"/>
    </source>
</evidence>
<keyword evidence="3" id="KW-1185">Reference proteome</keyword>
<feature type="compositionally biased region" description="Low complexity" evidence="1">
    <location>
        <begin position="265"/>
        <end position="283"/>
    </location>
</feature>